<comment type="caution">
    <text evidence="1">The sequence shown here is derived from an EMBL/GenBank/DDBJ whole genome shotgun (WGS) entry which is preliminary data.</text>
</comment>
<reference evidence="1 2" key="1">
    <citation type="journal article" date="2016" name="Nat. Commun.">
        <title>Thousands of microbial genomes shed light on interconnected biogeochemical processes in an aquifer system.</title>
        <authorList>
            <person name="Anantharaman K."/>
            <person name="Brown C.T."/>
            <person name="Hug L.A."/>
            <person name="Sharon I."/>
            <person name="Castelle C.J."/>
            <person name="Probst A.J."/>
            <person name="Thomas B.C."/>
            <person name="Singh A."/>
            <person name="Wilkins M.J."/>
            <person name="Karaoz U."/>
            <person name="Brodie E.L."/>
            <person name="Williams K.H."/>
            <person name="Hubbard S.S."/>
            <person name="Banfield J.F."/>
        </authorList>
    </citation>
    <scope>NUCLEOTIDE SEQUENCE [LARGE SCALE GENOMIC DNA]</scope>
</reference>
<organism evidence="1 2">
    <name type="scientific">Candidatus Doudnabacteria bacterium RIFCSPHIGHO2_01_FULL_49_9</name>
    <dbReference type="NCBI Taxonomy" id="1817827"/>
    <lineage>
        <taxon>Bacteria</taxon>
        <taxon>Candidatus Doudnaibacteriota</taxon>
    </lineage>
</organism>
<proteinExistence type="predicted"/>
<dbReference type="AlphaFoldDB" id="A0A1F5P0A6"/>
<dbReference type="Proteomes" id="UP000176339">
    <property type="component" value="Unassembled WGS sequence"/>
</dbReference>
<evidence type="ECO:0000313" key="1">
    <source>
        <dbReference type="EMBL" id="OGE83318.1"/>
    </source>
</evidence>
<protein>
    <submittedName>
        <fullName evidence="1">Uncharacterized protein</fullName>
    </submittedName>
</protein>
<gene>
    <name evidence="1" type="ORF">A2846_04935</name>
</gene>
<dbReference type="EMBL" id="MFEN01000047">
    <property type="protein sequence ID" value="OGE83318.1"/>
    <property type="molecule type" value="Genomic_DNA"/>
</dbReference>
<sequence>MNSWWSTDFSIEKFVDIVGSSQSCGKQINLDLGGGLLARLGRDIIKPMKAAKGKLTICSRGHRFFKSATRPVCPICWPGRYKKRNRTNFSRS</sequence>
<evidence type="ECO:0000313" key="2">
    <source>
        <dbReference type="Proteomes" id="UP000176339"/>
    </source>
</evidence>
<accession>A0A1F5P0A6</accession>
<name>A0A1F5P0A6_9BACT</name>